<evidence type="ECO:0000256" key="1">
    <source>
        <dbReference type="SAM" id="MobiDB-lite"/>
    </source>
</evidence>
<feature type="compositionally biased region" description="Polar residues" evidence="1">
    <location>
        <begin position="1"/>
        <end position="11"/>
    </location>
</feature>
<accession>A0A4Y9Y998</accession>
<proteinExistence type="predicted"/>
<dbReference type="EMBL" id="SEKV01000339">
    <property type="protein sequence ID" value="TFY58772.1"/>
    <property type="molecule type" value="Genomic_DNA"/>
</dbReference>
<evidence type="ECO:0000313" key="3">
    <source>
        <dbReference type="Proteomes" id="UP000298390"/>
    </source>
</evidence>
<name>A0A4Y9Y998_9APHY</name>
<gene>
    <name evidence="2" type="ORF">EVJ58_g6206</name>
</gene>
<comment type="caution">
    <text evidence="2">The sequence shown here is derived from an EMBL/GenBank/DDBJ whole genome shotgun (WGS) entry which is preliminary data.</text>
</comment>
<dbReference type="Proteomes" id="UP000298390">
    <property type="component" value="Unassembled WGS sequence"/>
</dbReference>
<protein>
    <submittedName>
        <fullName evidence="2">Uncharacterized protein</fullName>
    </submittedName>
</protein>
<feature type="region of interest" description="Disordered" evidence="1">
    <location>
        <begin position="1"/>
        <end position="20"/>
    </location>
</feature>
<evidence type="ECO:0000313" key="2">
    <source>
        <dbReference type="EMBL" id="TFY58772.1"/>
    </source>
</evidence>
<organism evidence="2 3">
    <name type="scientific">Rhodofomes roseus</name>
    <dbReference type="NCBI Taxonomy" id="34475"/>
    <lineage>
        <taxon>Eukaryota</taxon>
        <taxon>Fungi</taxon>
        <taxon>Dikarya</taxon>
        <taxon>Basidiomycota</taxon>
        <taxon>Agaricomycotina</taxon>
        <taxon>Agaricomycetes</taxon>
        <taxon>Polyporales</taxon>
        <taxon>Rhodofomes</taxon>
    </lineage>
</organism>
<reference evidence="2 3" key="1">
    <citation type="submission" date="2019-01" db="EMBL/GenBank/DDBJ databases">
        <title>Genome sequencing of the rare red list fungi Fomitopsis rosea.</title>
        <authorList>
            <person name="Buettner E."/>
            <person name="Kellner H."/>
        </authorList>
    </citation>
    <scope>NUCLEOTIDE SEQUENCE [LARGE SCALE GENOMIC DNA]</scope>
    <source>
        <strain evidence="2 3">DSM 105464</strain>
    </source>
</reference>
<dbReference type="AlphaFoldDB" id="A0A4Y9Y998"/>
<sequence>MACTPQQSTAVIGNHENAGPSADDNYHLARQYLAVAAEATPELVAEQSQVREWAKHFCLAVEYARAVGVTELEIAPHVNAACDRLSQSFPNAGHNLPEWAESALRAGFDRMRAALQQRERESDIAEFNRIADNVMSLIKEAAEWAIAPPVNVQPQTQEMPVPLGVEAPVPLGEVVPMGRPGPGSHARRLHGAQAYKETEVRQMLPTQGAVHLQRPASAAVAIESVDFDGRGRHSEHGLRM</sequence>